<evidence type="ECO:0000256" key="8">
    <source>
        <dbReference type="SAM" id="MobiDB-lite"/>
    </source>
</evidence>
<dbReference type="Gene3D" id="1.10.4160.10">
    <property type="entry name" value="Hydantoin permease"/>
    <property type="match status" value="1"/>
</dbReference>
<dbReference type="InterPro" id="IPR026030">
    <property type="entry name" value="Pur-cyt_permease_Fcy2/21/22"/>
</dbReference>
<feature type="region of interest" description="Disordered" evidence="8">
    <location>
        <begin position="453"/>
        <end position="498"/>
    </location>
</feature>
<dbReference type="AlphaFoldDB" id="A0A0A6VWA8"/>
<dbReference type="GO" id="GO:0015209">
    <property type="term" value="F:cytosine transmembrane transporter activity"/>
    <property type="evidence" value="ECO:0007669"/>
    <property type="project" value="InterPro"/>
</dbReference>
<evidence type="ECO:0000256" key="5">
    <source>
        <dbReference type="ARBA" id="ARBA00022989"/>
    </source>
</evidence>
<evidence type="ECO:0000313" key="10">
    <source>
        <dbReference type="EMBL" id="KHD98861.1"/>
    </source>
</evidence>
<keyword evidence="4 9" id="KW-0812">Transmembrane</keyword>
<dbReference type="InterPro" id="IPR030191">
    <property type="entry name" value="CodB"/>
</dbReference>
<keyword evidence="3 7" id="KW-0813">Transport</keyword>
<name>A0A0A6VWA8_KOCRO</name>
<evidence type="ECO:0000256" key="6">
    <source>
        <dbReference type="ARBA" id="ARBA00023136"/>
    </source>
</evidence>
<feature type="transmembrane region" description="Helical" evidence="9">
    <location>
        <begin position="137"/>
        <end position="157"/>
    </location>
</feature>
<organism evidence="10 11">
    <name type="scientific">Kocuria rosea subsp. polaris</name>
    <dbReference type="NCBI Taxonomy" id="136273"/>
    <lineage>
        <taxon>Bacteria</taxon>
        <taxon>Bacillati</taxon>
        <taxon>Actinomycetota</taxon>
        <taxon>Actinomycetes</taxon>
        <taxon>Micrococcales</taxon>
        <taxon>Micrococcaceae</taxon>
        <taxon>Kocuria</taxon>
    </lineage>
</organism>
<dbReference type="PANTHER" id="PTHR30569:SF0">
    <property type="entry name" value="CYTOSINE PERMEASE"/>
    <property type="match status" value="1"/>
</dbReference>
<comment type="subcellular location">
    <subcellularLocation>
        <location evidence="1">Membrane</location>
        <topology evidence="1">Multi-pass membrane protein</topology>
    </subcellularLocation>
</comment>
<evidence type="ECO:0000256" key="7">
    <source>
        <dbReference type="PIRNR" id="PIRNR002744"/>
    </source>
</evidence>
<comment type="caution">
    <text evidence="10">The sequence shown here is derived from an EMBL/GenBank/DDBJ whole genome shotgun (WGS) entry which is preliminary data.</text>
</comment>
<feature type="transmembrane region" description="Helical" evidence="9">
    <location>
        <begin position="203"/>
        <end position="223"/>
    </location>
</feature>
<dbReference type="InterPro" id="IPR001248">
    <property type="entry name" value="Pur-cyt_permease"/>
</dbReference>
<keyword evidence="11" id="KW-1185">Reference proteome</keyword>
<evidence type="ECO:0000256" key="4">
    <source>
        <dbReference type="ARBA" id="ARBA00022692"/>
    </source>
</evidence>
<reference evidence="10 11" key="1">
    <citation type="journal article" date="2003" name="Int. J. Syst. Evol. Microbiol.">
        <title>Kocuria polaris sp. nov., an orange-pigmented psychrophilic bacterium isolated from an Antarctic cyanobacterial mat sample.</title>
        <authorList>
            <person name="Reddy G.S."/>
            <person name="Prakash J.S."/>
            <person name="Prabahar V."/>
            <person name="Matsumoto G.I."/>
            <person name="Stackebrandt E."/>
            <person name="Shivaji S."/>
        </authorList>
    </citation>
    <scope>NUCLEOTIDE SEQUENCE [LARGE SCALE GENOMIC DNA]</scope>
    <source>
        <strain evidence="10 11">CMS 76or</strain>
    </source>
</reference>
<protein>
    <submittedName>
        <fullName evidence="10">Purine-cytosine transporter</fullName>
    </submittedName>
</protein>
<dbReference type="RefSeq" id="WP_035923264.1">
    <property type="nucleotide sequence ID" value="NZ_JSUH01000001.1"/>
</dbReference>
<feature type="transmembrane region" description="Helical" evidence="9">
    <location>
        <begin position="390"/>
        <end position="414"/>
    </location>
</feature>
<feature type="compositionally biased region" description="Basic and acidic residues" evidence="8">
    <location>
        <begin position="489"/>
        <end position="498"/>
    </location>
</feature>
<proteinExistence type="inferred from homology"/>
<dbReference type="PIRSF" id="PIRSF002744">
    <property type="entry name" value="Pur-cyt_permease"/>
    <property type="match status" value="1"/>
</dbReference>
<keyword evidence="5 9" id="KW-1133">Transmembrane helix</keyword>
<feature type="transmembrane region" description="Helical" evidence="9">
    <location>
        <begin position="420"/>
        <end position="439"/>
    </location>
</feature>
<dbReference type="Proteomes" id="UP000030466">
    <property type="component" value="Unassembled WGS sequence"/>
</dbReference>
<feature type="transmembrane region" description="Helical" evidence="9">
    <location>
        <begin position="277"/>
        <end position="306"/>
    </location>
</feature>
<evidence type="ECO:0000313" key="11">
    <source>
        <dbReference type="Proteomes" id="UP000030466"/>
    </source>
</evidence>
<dbReference type="PANTHER" id="PTHR30569">
    <property type="entry name" value="CYTOSINE TRANSPORTER CODB"/>
    <property type="match status" value="1"/>
</dbReference>
<feature type="transmembrane region" description="Helical" evidence="9">
    <location>
        <begin position="169"/>
        <end position="191"/>
    </location>
</feature>
<feature type="transmembrane region" description="Helical" evidence="9">
    <location>
        <begin position="318"/>
        <end position="341"/>
    </location>
</feature>
<keyword evidence="6 7" id="KW-0472">Membrane</keyword>
<evidence type="ECO:0000256" key="3">
    <source>
        <dbReference type="ARBA" id="ARBA00022448"/>
    </source>
</evidence>
<feature type="transmembrane region" description="Helical" evidence="9">
    <location>
        <begin position="347"/>
        <end position="369"/>
    </location>
</feature>
<feature type="transmembrane region" description="Helical" evidence="9">
    <location>
        <begin position="98"/>
        <end position="117"/>
    </location>
</feature>
<feature type="transmembrane region" description="Helical" evidence="9">
    <location>
        <begin position="244"/>
        <end position="265"/>
    </location>
</feature>
<feature type="transmembrane region" description="Helical" evidence="9">
    <location>
        <begin position="56"/>
        <end position="77"/>
    </location>
</feature>
<sequence>MSAWSRLSDHLDENSEGYGPLRGTLGAGRIGMIWLAANLVVTTLLTGTLFVPGVSWPTALAMIVLGTLIGGAVLVLVGNMGTRTGLATMSLTKGSFGLRGSFLPVAANVVILMGWSWVQAMLAGVTVNFLVAQATGYSNPVLFSVLCQALVVALAVLGHEGIARVEPWLAVVILGIMAWVFTVAFTSYPVADFAALPVDPGAGWSPIAVLDVVIATAISWTVLSAEFNRLARRQSAGMIGSGAGYVLSTVAAMSLGATAVAYVVLDGGEAVGFDPTVLVAAFGAPLAVVVFLSVMATNTMVVYGMVSSVVDLTPSRRLRFLPTALVLGAVSVLGSTRLGLLDQFTEFLVLIGSLFIPVFAIMLVDYYVVQRGAYAADILRGRGGRYWYRGGVNPAAVAVWVLGAVCSLVLTYVLPSPVGATIPTFVLSAALYLLWALAAKRIVPGRPVQRHLAEAGRTGTDGAGARDGAAAPERTGGPCTVGAVGAAGRPEEAADAPR</sequence>
<comment type="similarity">
    <text evidence="2 7">Belongs to the purine-cytosine permease (2.A.39) family.</text>
</comment>
<feature type="transmembrane region" description="Helical" evidence="9">
    <location>
        <begin position="30"/>
        <end position="50"/>
    </location>
</feature>
<dbReference type="EMBL" id="JSUH01000001">
    <property type="protein sequence ID" value="KHD98861.1"/>
    <property type="molecule type" value="Genomic_DNA"/>
</dbReference>
<dbReference type="OrthoDB" id="3169878at2"/>
<gene>
    <name evidence="10" type="ORF">GY22_00330</name>
</gene>
<accession>A0A0A6VWA8</accession>
<evidence type="ECO:0000256" key="2">
    <source>
        <dbReference type="ARBA" id="ARBA00008974"/>
    </source>
</evidence>
<evidence type="ECO:0000256" key="9">
    <source>
        <dbReference type="SAM" id="Phobius"/>
    </source>
</evidence>
<dbReference type="GO" id="GO:0005886">
    <property type="term" value="C:plasma membrane"/>
    <property type="evidence" value="ECO:0007669"/>
    <property type="project" value="TreeGrafter"/>
</dbReference>
<dbReference type="Pfam" id="PF02133">
    <property type="entry name" value="Transp_cyt_pur"/>
    <property type="match status" value="1"/>
</dbReference>
<evidence type="ECO:0000256" key="1">
    <source>
        <dbReference type="ARBA" id="ARBA00004141"/>
    </source>
</evidence>